<dbReference type="eggNOG" id="COG2911">
    <property type="taxonomic scope" value="Bacteria"/>
</dbReference>
<feature type="domain" description="Cadherin" evidence="9">
    <location>
        <begin position="2762"/>
        <end position="2856"/>
    </location>
</feature>
<evidence type="ECO:0000313" key="10">
    <source>
        <dbReference type="EMBL" id="EDQ32016.2"/>
    </source>
</evidence>
<feature type="domain" description="Cadherin" evidence="9">
    <location>
        <begin position="217"/>
        <end position="311"/>
    </location>
</feature>
<dbReference type="PRINTS" id="PR00205">
    <property type="entry name" value="CADHERIN"/>
</dbReference>
<dbReference type="SMART" id="SM00112">
    <property type="entry name" value="CA"/>
    <property type="match status" value="22"/>
</dbReference>
<dbReference type="eggNOG" id="COG2304">
    <property type="taxonomic scope" value="Bacteria"/>
</dbReference>
<dbReference type="eggNOG" id="COG2931">
    <property type="taxonomic scope" value="Bacteria"/>
</dbReference>
<dbReference type="InterPro" id="IPR001343">
    <property type="entry name" value="Hemolysn_Ca-bd"/>
</dbReference>
<feature type="domain" description="Cadherin" evidence="9">
    <location>
        <begin position="1959"/>
        <end position="2051"/>
    </location>
</feature>
<evidence type="ECO:0000256" key="4">
    <source>
        <dbReference type="ARBA" id="ARBA00022737"/>
    </source>
</evidence>
<organism evidence="10 11">
    <name type="scientific">Hoeflea phototrophica (strain DSM 17068 / NCIMB 14078 / DFL-43)</name>
    <dbReference type="NCBI Taxonomy" id="411684"/>
    <lineage>
        <taxon>Bacteria</taxon>
        <taxon>Pseudomonadati</taxon>
        <taxon>Pseudomonadota</taxon>
        <taxon>Alphaproteobacteria</taxon>
        <taxon>Hyphomicrobiales</taxon>
        <taxon>Rhizobiaceae</taxon>
        <taxon>Hoeflea</taxon>
    </lineage>
</organism>
<feature type="domain" description="Cadherin" evidence="9">
    <location>
        <begin position="3009"/>
        <end position="3090"/>
    </location>
</feature>
<evidence type="ECO:0000256" key="7">
    <source>
        <dbReference type="ARBA" id="ARBA00023136"/>
    </source>
</evidence>
<feature type="domain" description="Cadherin" evidence="9">
    <location>
        <begin position="1037"/>
        <end position="1131"/>
    </location>
</feature>
<reference evidence="10 11" key="2">
    <citation type="submission" date="2012-06" db="EMBL/GenBank/DDBJ databases">
        <authorList>
            <person name="Fiebig A."/>
        </authorList>
    </citation>
    <scope>NUCLEOTIDE SEQUENCE [LARGE SCALE GENOMIC DNA]</scope>
    <source>
        <strain evidence="10 11">DFL-43</strain>
    </source>
</reference>
<feature type="region of interest" description="Disordered" evidence="8">
    <location>
        <begin position="1"/>
        <end position="45"/>
    </location>
</feature>
<dbReference type="GO" id="GO:0005886">
    <property type="term" value="C:plasma membrane"/>
    <property type="evidence" value="ECO:0007669"/>
    <property type="project" value="UniProtKB-SubCell"/>
</dbReference>
<dbReference type="Gene3D" id="2.60.40.60">
    <property type="entry name" value="Cadherins"/>
    <property type="match status" value="23"/>
</dbReference>
<evidence type="ECO:0000259" key="9">
    <source>
        <dbReference type="PROSITE" id="PS50268"/>
    </source>
</evidence>
<feature type="region of interest" description="Disordered" evidence="8">
    <location>
        <begin position="2547"/>
        <end position="2580"/>
    </location>
</feature>
<dbReference type="SUPFAM" id="SSF49785">
    <property type="entry name" value="Galactose-binding domain-like"/>
    <property type="match status" value="1"/>
</dbReference>
<dbReference type="CDD" id="cd11304">
    <property type="entry name" value="Cadherin_repeat"/>
    <property type="match status" value="22"/>
</dbReference>
<feature type="domain" description="Cadherin" evidence="9">
    <location>
        <begin position="934"/>
        <end position="1027"/>
    </location>
</feature>
<feature type="region of interest" description="Disordered" evidence="8">
    <location>
        <begin position="3488"/>
        <end position="3518"/>
    </location>
</feature>
<feature type="domain" description="Cadherin" evidence="9">
    <location>
        <begin position="627"/>
        <end position="721"/>
    </location>
</feature>
<sequence>MNKPPKPNVSQAAAARETSAQSQNSGQTSRVANNPNPDGSNANASGVAAAASGLSLFFAFDKSSALEIPHSDISANAEERLEQKNEAGSTPILAAAGDVPQNLDLNADLGTPPASTELFAARYSAQPSDATNSDANSSSPSRSQKSTLSIDASVRPDAEAASPLNAGPGVRSLPVPETTIESDEDPRSVQTPEPEVTDINEAAVSAISDSNGAANAVNENVAVGTNVGITAFASDSDGTDSVSYSLSNDAGGLFAIDATTGVVTVAGALDRESAASHTIEVTATSSDGSTSTQSFTIALNDVDEFDVSPVIDTDAGANTLAETAGAGTAVGVVASASDADATTNAISYSVDDTRFSVDPDGTVRVAAGASFDFETEQSIDIVVTATSADGSSSNQSFTLAVTDINEAAVSAISDSNGAANAVNENVAVGTNVGITAFASDSDGTDSVSYSLSNDAGGLFAIDATTGVVTVAGALDRESAASHTIEVTATSSDGSTSTQSYTIALNDVDEFDVSPVIDTDAGANTLAETAGAGTAVGVVASASDADATTNAISYSVDDTRFSVDPDGTVRVAAGASFDFETEQSIDIVVTATSADGSSSNQSFTLAVTDINEAAVSAISDSNGAANAVNENAAIGTNVGITAFASDSDGTDSVSYSLSNDAGGLFAIDATTGVVTVAGALDRESAASHTIEVTATSSDGSTSTQSYTIALNDVDEFDVSPVIDTDAGANTLAETAGAGTAVGVVASASDADATTNAISYSVDDTRFSVDPDGTVRVAAGASFDFETEQSIDIVVTATSADGSSSNQSFTLAVTDINEAAVSAISDSNGAANAVNENVAVGTNVGITAFASDSDGTDSVSYSLSDDAGGLFAIDATTGVVTVAGALDRESAASHTIEVTATSSDGSTSTQRFTIALNDVDEFDVSPVIDTDAGANTLAETAGAGTAVGVVASASDADATTNAISYSVDDTRFSVDPDGTVRVAAGASFDFETEQSIDIVVTATSADGSSSNQTFTLAVTDINEAAVSAISDSNGAANAVNENVAVGTNVGITAFASDSDGTDSVSYSLSNDAGGLFAIDATTGVVTVAGALDRESAASHTIEVTATSSDGSTSTQSYTIALNDVDEFDVSPVIDTDAGANTLAETAGAGTAVGVVASASDADATTNAISYSVDDTRFSVDPDGTVRVAAGASFDFETEQSIDIVVTATSADGSSSNQTFTLAVTDINEAAVSAISDSNGAANAVNENVAVGTNVGITAFASDSDGTDSVSYSLSNDAGGLFAIDATTGVVTVAGALDRESAASHTIEVTATSSDGSTSTQSYTIALNDVDEFDVSPVIDTDAGANTLAETAGAGTAVGVVASASDADATTNAISYSVDDTRFSVDPDGTVRVAAGASFDFETEQSIDIVVTATSADGSSSNQSFTLAVTDINEAAVSAISDSNGAANAVNENVAVGTNVGITAFASDSDGTDSVSYSLSNDAGGLFAIDATTGVVTVAGALDRESAASHTIEVTATSSDGSTSTQSYTIALNDVDEFDVSPVIDTDAGANTLAETAGAGTAVGVVASASDADATTNAISYSVDDTRFSVDPDGTVRVAAGASFDFETEQSIDIVVTATSADGSSSNQSFTLAVTDINEAAVSAISDSNGAANAVNENAAIGTNVGITAFASDSDGTDSVSYSLSNDAGGLFAIDATTGVVTVAGALDRESAASHTIEVTATSSDGSTSTQSYTIALNDVDEFDVSPVIDTDAGANTLAETAGAGTAVGVVASASDADATTNAISYSVDDTRFSVDPDGTVRVAAGASFDFETEQSIDIVVTATSADGSSSNQSFTLAVTDINEAAVSAISDSNGAANAVNENAAIGTNVGITAFASDSDGTDSVSYSLSNDAGGLFAIDATTGVVTVAGALDRESAASHTIEVTATSSDGSTSTQSFTIALNDVDEFDVSPVIDTDAGANTLAETAGAGTAVGVVASASDADATTNAISYSVDDTRFSVDPDGTVRVAAGASFDFETEQSIDIVVTATSADGSTSNQTFTIDVTNVVDEAPTDITFTGGTVNETVASGGSIDSSYNPSGATVAVLSTTDADGGIDSFTYAITNDPSGHFEIVGNEVRVRSGQNIDYETATSHDVTIQVTDANGATYLETITINVADYEGSYTTSDAGQNITGTSEEDVLTGGAGNDTISGGAGADQIFAGGGDDYLYVDADDTLIHGGAGADTVIVDTAAGVTLDMPAAEIEHAVGNAGNDQFDATGSTVRVTLRGNGGDDVLTGGEGNDEINGGAGADQLFGGGGNDVFYIDADDTLIRGGAGADTVIVDTAAGVTLDMTTSEIENAVGNAGNDQFDATGSTVRVTLRGNGGDDVLTGGEGNDEINGGAGADQFFGGGGDDFMYIDADDTLIRGGAGADTVIVDTAAGVTLDMTTAEIENAVGNAGNDQFDASGSTVRVTLRGNGGDDVLTGGEGNDEINGGAGADQLFGGGGDDFFYIDADDTLIRGGAGEDTVLVDTAAGVTLDMTTAEIENAVGNAGNDHFDATGSTVRVTLRGNGGNDSLTGGDGNDLVEGGDGADQLTGGGGNDTIDGGADIDTAIFSGNRSDYTIVVEGSGYRITDTRSGSPDGSDLVLNVENFQFADMTVAEADLLNSAPTDLALTSSGVAEDATAGQVVGTLSATDADSGEIFAYALVDGTGNPLTDSNFEIVGNEIRVKTGSSLDAETSTSHDLIVQVTDSAGFTFQKPVTVTVNDVDEFDVSPVSDSNGAANSVDETAAIGATVGITAFASDGDATTNGVTYSLTDDAGGLFAIDSSTGVVTVAGALDFESQTSHAITVRATSADGSISTQSFNIGINDINDETPTNISFASSGINEEGTGKITFTLAGEKDLDPPLIEVFANGVSLGIVELTDAHDTRAHGNASESDLEAIAQTFTLDLPVGVTDPGTISFTMLNDSYDPVNGYDTNFYIREVSVGETTVPGYQATGAGGTYGEWASVYGNNAPRSFLPPSGGWDIRQIAGTLSTTDADASNSFTYTLTSDPSGLFEISGDEIIVRPGMETNFEAATSHTVTVEVNDGAGNTYSQAVTINVNDVNEAPTDIAFSGATVSAVSNTIAAGTIVANIDSVADPDAGDSFTYALTDDAGGAFTINSATGAVSLVANTDISQVVSDTVTVQVTDSGGNTYNETIGIQLGTTENDSITGTSNDDIIYGLGSFSTSGSNLIVNGSFEADIISGEVQNFSSITGWSTTTGDIEIKRDGHAGINASDGNQWLEMDAQSAVDMVYQDVQTQAGTDYILSLDVARRSGHSAETNTIHVYWAGQLIETIVPTNTSWETLTFTVTGTGGLDRLEFREDATNNNLYGGFFDNVTMLEIADDPDTLNGGAGNDTIHGGAQGDLLIGGAGDDRLYGGAGNDTLRLESGADVLDGGDGHDVLDIWSSGGVTVNLATGTVSGTGVNGTTVSGIEEVWGGDGNDILTGSSAAETLYGDNGNDTISGGAGDDNLYGEVGEDQLSGGTGDDLLSGGAGDDTMFGEDGNDIFIYAAGDGRDDVSGGSGGGWTDAITLQGMDGAISIDGREVTGQGWEMDLDSGSSVVSQNGESLTLSNDASGRIEFADGDRIDFAGIERITW</sequence>
<keyword evidence="6" id="KW-0843">Virulence</keyword>
<evidence type="ECO:0000313" key="11">
    <source>
        <dbReference type="Proteomes" id="UP000004291"/>
    </source>
</evidence>
<feature type="domain" description="Cadherin" evidence="9">
    <location>
        <begin position="1549"/>
        <end position="1642"/>
    </location>
</feature>
<feature type="domain" description="Cadherin" evidence="9">
    <location>
        <begin position="832"/>
        <end position="926"/>
    </location>
</feature>
<feature type="region of interest" description="Disordered" evidence="8">
    <location>
        <begin position="125"/>
        <end position="195"/>
    </location>
</feature>
<feature type="domain" description="Cadherin" evidence="9">
    <location>
        <begin position="1754"/>
        <end position="1847"/>
    </location>
</feature>
<dbReference type="Pfam" id="PF00028">
    <property type="entry name" value="Cadherin"/>
    <property type="match status" value="12"/>
</dbReference>
<dbReference type="Proteomes" id="UP000004291">
    <property type="component" value="Chromosome"/>
</dbReference>
<feature type="compositionally biased region" description="Polar residues" evidence="8">
    <location>
        <begin position="18"/>
        <end position="38"/>
    </location>
</feature>
<feature type="domain" description="Cadherin" evidence="9">
    <location>
        <begin position="319"/>
        <end position="412"/>
    </location>
</feature>
<feature type="domain" description="Cadherin" evidence="9">
    <location>
        <begin position="1857"/>
        <end position="1951"/>
    </location>
</feature>
<dbReference type="PANTHER" id="PTHR24026:SF126">
    <property type="entry name" value="PROTOCADHERIN FAT 4"/>
    <property type="match status" value="1"/>
</dbReference>
<reference evidence="10 11" key="1">
    <citation type="submission" date="2007-10" db="EMBL/GenBank/DDBJ databases">
        <authorList>
            <person name="Wagner-Dobler I."/>
            <person name="Ferriera S."/>
            <person name="Johnson J."/>
            <person name="Kravitz S."/>
            <person name="Beeson K."/>
            <person name="Sutton G."/>
            <person name="Rogers Y.-H."/>
            <person name="Friedman R."/>
            <person name="Frazier M."/>
            <person name="Venter J.C."/>
        </authorList>
    </citation>
    <scope>NUCLEOTIDE SEQUENCE [LARGE SCALE GENOMIC DNA]</scope>
    <source>
        <strain evidence="10 11">DFL-43</strain>
    </source>
</reference>
<dbReference type="GO" id="GO:0005509">
    <property type="term" value="F:calcium ion binding"/>
    <property type="evidence" value="ECO:0007669"/>
    <property type="project" value="InterPro"/>
</dbReference>
<keyword evidence="11" id="KW-1185">Reference proteome</keyword>
<dbReference type="InterPro" id="IPR018511">
    <property type="entry name" value="Hemolysin-typ_Ca-bd_CS"/>
</dbReference>
<comment type="subcellular location">
    <subcellularLocation>
        <location evidence="1">Membrane</location>
    </subcellularLocation>
</comment>
<dbReference type="PRINTS" id="PR01488">
    <property type="entry name" value="RTXTOXINA"/>
</dbReference>
<dbReference type="EMBL" id="ABIA03000002">
    <property type="protein sequence ID" value="EDQ32016.2"/>
    <property type="molecule type" value="Genomic_DNA"/>
</dbReference>
<keyword evidence="5" id="KW-1133">Transmembrane helix</keyword>
<evidence type="ECO:0000256" key="6">
    <source>
        <dbReference type="ARBA" id="ARBA00023026"/>
    </source>
</evidence>
<dbReference type="PROSITE" id="PS50268">
    <property type="entry name" value="CADHERIN_2"/>
    <property type="match status" value="23"/>
</dbReference>
<keyword evidence="2" id="KW-0800">Toxin</keyword>
<feature type="domain" description="Cadherin" evidence="9">
    <location>
        <begin position="524"/>
        <end position="617"/>
    </location>
</feature>
<feature type="domain" description="Cadherin" evidence="9">
    <location>
        <begin position="1344"/>
        <end position="1437"/>
    </location>
</feature>
<dbReference type="InterPro" id="IPR006946">
    <property type="entry name" value="DGR2-like_dom"/>
</dbReference>
<dbReference type="OrthoDB" id="8335338at2"/>
<dbReference type="InterPro" id="IPR008979">
    <property type="entry name" value="Galactose-bd-like_sf"/>
</dbReference>
<evidence type="ECO:0000256" key="5">
    <source>
        <dbReference type="ARBA" id="ARBA00022989"/>
    </source>
</evidence>
<dbReference type="SUPFAM" id="SSF49313">
    <property type="entry name" value="Cadherin-like"/>
    <property type="match status" value="23"/>
</dbReference>
<evidence type="ECO:0000256" key="8">
    <source>
        <dbReference type="SAM" id="MobiDB-lite"/>
    </source>
</evidence>
<dbReference type="InterPro" id="IPR002126">
    <property type="entry name" value="Cadherin-like_dom"/>
</dbReference>
<feature type="compositionally biased region" description="Gly residues" evidence="8">
    <location>
        <begin position="2564"/>
        <end position="2577"/>
    </location>
</feature>
<dbReference type="InterPro" id="IPR003995">
    <property type="entry name" value="RTX_toxin_determinant-A"/>
</dbReference>
<feature type="domain" description="Cadherin" evidence="9">
    <location>
        <begin position="729"/>
        <end position="822"/>
    </location>
</feature>
<dbReference type="Pfam" id="PF04862">
    <property type="entry name" value="DUF642"/>
    <property type="match status" value="1"/>
</dbReference>
<evidence type="ECO:0000256" key="2">
    <source>
        <dbReference type="ARBA" id="ARBA00022656"/>
    </source>
</evidence>
<feature type="domain" description="Cadherin" evidence="9">
    <location>
        <begin position="2075"/>
        <end position="2162"/>
    </location>
</feature>
<feature type="domain" description="Cadherin" evidence="9">
    <location>
        <begin position="1139"/>
        <end position="1232"/>
    </location>
</feature>
<comment type="caution">
    <text evidence="10">The sequence shown here is derived from an EMBL/GenBank/DDBJ whole genome shotgun (WGS) entry which is preliminary data.</text>
</comment>
<dbReference type="Gene3D" id="2.150.10.10">
    <property type="entry name" value="Serralysin-like metalloprotease, C-terminal"/>
    <property type="match status" value="4"/>
</dbReference>
<evidence type="ECO:0000256" key="3">
    <source>
        <dbReference type="ARBA" id="ARBA00022692"/>
    </source>
</evidence>
<feature type="domain" description="Cadherin" evidence="9">
    <location>
        <begin position="422"/>
        <end position="516"/>
    </location>
</feature>
<feature type="domain" description="Cadherin" evidence="9">
    <location>
        <begin position="3093"/>
        <end position="3206"/>
    </location>
</feature>
<feature type="compositionally biased region" description="Low complexity" evidence="8">
    <location>
        <begin position="127"/>
        <end position="143"/>
    </location>
</feature>
<dbReference type="PRINTS" id="PR00313">
    <property type="entry name" value="CABNDNGRPT"/>
</dbReference>
<dbReference type="Pfam" id="PF00353">
    <property type="entry name" value="HemolysinCabind"/>
    <property type="match status" value="8"/>
</dbReference>
<dbReference type="InterPro" id="IPR011049">
    <property type="entry name" value="Serralysin-like_metalloprot_C"/>
</dbReference>
<dbReference type="GO" id="GO:0007156">
    <property type="term" value="P:homophilic cell adhesion via plasma membrane adhesion molecules"/>
    <property type="evidence" value="ECO:0007669"/>
    <property type="project" value="InterPro"/>
</dbReference>
<dbReference type="HOGENOM" id="CLU_224587_0_0_5"/>
<keyword evidence="4" id="KW-0677">Repeat</keyword>
<dbReference type="PANTHER" id="PTHR24026">
    <property type="entry name" value="FAT ATYPICAL CADHERIN-RELATED"/>
    <property type="match status" value="1"/>
</dbReference>
<feature type="domain" description="Cadherin" evidence="9">
    <location>
        <begin position="2656"/>
        <end position="2754"/>
    </location>
</feature>
<gene>
    <name evidence="10" type="ORF">HPDFL43_02864</name>
</gene>
<feature type="domain" description="Cadherin" evidence="9">
    <location>
        <begin position="1652"/>
        <end position="1746"/>
    </location>
</feature>
<feature type="domain" description="Cadherin" evidence="9">
    <location>
        <begin position="1447"/>
        <end position="1541"/>
    </location>
</feature>
<protein>
    <submittedName>
        <fullName evidence="10">RTX toxin</fullName>
    </submittedName>
</protein>
<dbReference type="PROSITE" id="PS00330">
    <property type="entry name" value="HEMOLYSIN_CALCIUM"/>
    <property type="match status" value="10"/>
</dbReference>
<keyword evidence="3" id="KW-0812">Transmembrane</keyword>
<dbReference type="InterPro" id="IPR015919">
    <property type="entry name" value="Cadherin-like_sf"/>
</dbReference>
<dbReference type="STRING" id="411684.HPDFL43_02864"/>
<proteinExistence type="predicted"/>
<keyword evidence="7" id="KW-0472">Membrane</keyword>
<evidence type="ECO:0000256" key="1">
    <source>
        <dbReference type="ARBA" id="ARBA00004370"/>
    </source>
</evidence>
<feature type="domain" description="Cadherin" evidence="9">
    <location>
        <begin position="1242"/>
        <end position="1336"/>
    </location>
</feature>
<accession>A9DD57</accession>
<dbReference type="GO" id="GO:0005576">
    <property type="term" value="C:extracellular region"/>
    <property type="evidence" value="ECO:0007669"/>
    <property type="project" value="InterPro"/>
</dbReference>
<dbReference type="SUPFAM" id="SSF51120">
    <property type="entry name" value="beta-Roll"/>
    <property type="match status" value="6"/>
</dbReference>
<name>A9DD57_HOEPD</name>
<dbReference type="GO" id="GO:0090729">
    <property type="term" value="F:toxin activity"/>
    <property type="evidence" value="ECO:0007669"/>
    <property type="project" value="UniProtKB-KW"/>
</dbReference>